<dbReference type="AlphaFoldDB" id="A0AAP4CAH4"/>
<gene>
    <name evidence="1" type="ORF">QP116_03205</name>
</gene>
<proteinExistence type="predicted"/>
<dbReference type="EMBL" id="JASODW010000002">
    <property type="protein sequence ID" value="MDK6274761.1"/>
    <property type="molecule type" value="Genomic_DNA"/>
</dbReference>
<organism evidence="1 2">
    <name type="scientific">Pseudoglutamicibacter cumminsii</name>
    <dbReference type="NCBI Taxonomy" id="156979"/>
    <lineage>
        <taxon>Bacteria</taxon>
        <taxon>Bacillati</taxon>
        <taxon>Actinomycetota</taxon>
        <taxon>Actinomycetes</taxon>
        <taxon>Micrococcales</taxon>
        <taxon>Micrococcaceae</taxon>
        <taxon>Pseudoglutamicibacter</taxon>
    </lineage>
</organism>
<evidence type="ECO:0000313" key="2">
    <source>
        <dbReference type="Proteomes" id="UP001240483"/>
    </source>
</evidence>
<sequence length="40" mass="4518">MSPESRVCGENGSHDELLHSDEVKQFIEDNWKDGTVIPAF</sequence>
<protein>
    <submittedName>
        <fullName evidence="1">Uncharacterized protein</fullName>
    </submittedName>
</protein>
<name>A0AAP4CAH4_9MICC</name>
<reference evidence="1" key="1">
    <citation type="submission" date="2023-05" db="EMBL/GenBank/DDBJ databases">
        <title>Cataloging the Phylogenetic Diversity of Human Bladder Bacteria.</title>
        <authorList>
            <person name="Du J."/>
        </authorList>
    </citation>
    <scope>NUCLEOTIDE SEQUENCE</scope>
    <source>
        <strain evidence="1">UMB9978</strain>
    </source>
</reference>
<dbReference type="Gene3D" id="3.40.190.10">
    <property type="entry name" value="Periplasmic binding protein-like II"/>
    <property type="match status" value="1"/>
</dbReference>
<accession>A0AAP4CAH4</accession>
<dbReference type="RefSeq" id="WP_285332688.1">
    <property type="nucleotide sequence ID" value="NZ_JASODW010000002.1"/>
</dbReference>
<evidence type="ECO:0000313" key="1">
    <source>
        <dbReference type="EMBL" id="MDK6274761.1"/>
    </source>
</evidence>
<comment type="caution">
    <text evidence="1">The sequence shown here is derived from an EMBL/GenBank/DDBJ whole genome shotgun (WGS) entry which is preliminary data.</text>
</comment>
<dbReference type="Proteomes" id="UP001240483">
    <property type="component" value="Unassembled WGS sequence"/>
</dbReference>